<evidence type="ECO:0000256" key="1">
    <source>
        <dbReference type="SAM" id="MobiDB-lite"/>
    </source>
</evidence>
<evidence type="ECO:0000313" key="3">
    <source>
        <dbReference type="Proteomes" id="UP001479290"/>
    </source>
</evidence>
<evidence type="ECO:0000313" key="2">
    <source>
        <dbReference type="EMBL" id="KAK9953521.1"/>
    </source>
</evidence>
<keyword evidence="3" id="KW-1185">Reference proteome</keyword>
<name>A0AAW1YWH0_CULAL</name>
<gene>
    <name evidence="2" type="ORF">ABG768_017506</name>
</gene>
<protein>
    <submittedName>
        <fullName evidence="2">Uncharacterized protein</fullName>
    </submittedName>
</protein>
<feature type="non-terminal residue" evidence="2">
    <location>
        <position position="1"/>
    </location>
</feature>
<proteinExistence type="predicted"/>
<dbReference type="EMBL" id="JAWDJR010000023">
    <property type="protein sequence ID" value="KAK9953521.1"/>
    <property type="molecule type" value="Genomic_DNA"/>
</dbReference>
<sequence>NGVAVAGATGRMVGHPRFQECGESGIKRRTSVSAGPRGPETEDAWGYRLCIGPQCTATENKSTSKRTQTPVWITERRESGNACQRPSADWMI</sequence>
<organism evidence="2 3">
    <name type="scientific">Culter alburnus</name>
    <name type="common">Topmouth culter</name>
    <dbReference type="NCBI Taxonomy" id="194366"/>
    <lineage>
        <taxon>Eukaryota</taxon>
        <taxon>Metazoa</taxon>
        <taxon>Chordata</taxon>
        <taxon>Craniata</taxon>
        <taxon>Vertebrata</taxon>
        <taxon>Euteleostomi</taxon>
        <taxon>Actinopterygii</taxon>
        <taxon>Neopterygii</taxon>
        <taxon>Teleostei</taxon>
        <taxon>Ostariophysi</taxon>
        <taxon>Cypriniformes</taxon>
        <taxon>Xenocyprididae</taxon>
        <taxon>Xenocypridinae</taxon>
        <taxon>Culter</taxon>
    </lineage>
</organism>
<dbReference type="Proteomes" id="UP001479290">
    <property type="component" value="Unassembled WGS sequence"/>
</dbReference>
<dbReference type="AlphaFoldDB" id="A0AAW1YWH0"/>
<comment type="caution">
    <text evidence="2">The sequence shown here is derived from an EMBL/GenBank/DDBJ whole genome shotgun (WGS) entry which is preliminary data.</text>
</comment>
<feature type="region of interest" description="Disordered" evidence="1">
    <location>
        <begin position="1"/>
        <end position="43"/>
    </location>
</feature>
<accession>A0AAW1YWH0</accession>
<reference evidence="2 3" key="1">
    <citation type="submission" date="2024-05" db="EMBL/GenBank/DDBJ databases">
        <title>A high-quality chromosomal-level genome assembly of Topmouth culter (Culter alburnus).</title>
        <authorList>
            <person name="Zhao H."/>
        </authorList>
    </citation>
    <scope>NUCLEOTIDE SEQUENCE [LARGE SCALE GENOMIC DNA]</scope>
    <source>
        <strain evidence="2">CATC2023</strain>
        <tissue evidence="2">Muscle</tissue>
    </source>
</reference>